<proteinExistence type="predicted"/>
<sequence length="150" mass="16661">MRIAKCIRALLSVRFSNSALLALGFLRTTINQCILASALPQQASALLPSLEDTLSSFNVLGLQTPCGQYDRLNTLLEPLRTIAMFSRYWLTLVVKQVARNCSLTGDLEAKRSALTCCYLFEAGKWEKSEICISSKMQILVSILHCPLISF</sequence>
<dbReference type="GeneID" id="108984823"/>
<dbReference type="AlphaFoldDB" id="A0A6P9EE48"/>
<gene>
    <name evidence="2" type="primary">LOC108984823</name>
</gene>
<dbReference type="RefSeq" id="XP_035546520.1">
    <property type="nucleotide sequence ID" value="XM_035690627.1"/>
</dbReference>
<name>A0A6P9EE48_JUGRE</name>
<keyword evidence="1" id="KW-1185">Reference proteome</keyword>
<evidence type="ECO:0000313" key="1">
    <source>
        <dbReference type="Proteomes" id="UP000235220"/>
    </source>
</evidence>
<reference evidence="2" key="1">
    <citation type="submission" date="2025-08" db="UniProtKB">
        <authorList>
            <consortium name="RefSeq"/>
        </authorList>
    </citation>
    <scope>IDENTIFICATION</scope>
    <source>
        <tissue evidence="2">Leaves</tissue>
    </source>
</reference>
<evidence type="ECO:0000313" key="2">
    <source>
        <dbReference type="RefSeq" id="XP_035546520.1"/>
    </source>
</evidence>
<accession>A0A6P9EE48</accession>
<dbReference type="KEGG" id="jre:108984823"/>
<organism evidence="1 2">
    <name type="scientific">Juglans regia</name>
    <name type="common">English walnut</name>
    <dbReference type="NCBI Taxonomy" id="51240"/>
    <lineage>
        <taxon>Eukaryota</taxon>
        <taxon>Viridiplantae</taxon>
        <taxon>Streptophyta</taxon>
        <taxon>Embryophyta</taxon>
        <taxon>Tracheophyta</taxon>
        <taxon>Spermatophyta</taxon>
        <taxon>Magnoliopsida</taxon>
        <taxon>eudicotyledons</taxon>
        <taxon>Gunneridae</taxon>
        <taxon>Pentapetalae</taxon>
        <taxon>rosids</taxon>
        <taxon>fabids</taxon>
        <taxon>Fagales</taxon>
        <taxon>Juglandaceae</taxon>
        <taxon>Juglans</taxon>
    </lineage>
</organism>
<dbReference type="Proteomes" id="UP000235220">
    <property type="component" value="Chromosome 6"/>
</dbReference>
<dbReference type="InParanoid" id="A0A6P9EE48"/>
<protein>
    <submittedName>
        <fullName evidence="2">Uncharacterized protein LOC108984823</fullName>
    </submittedName>
</protein>